<protein>
    <submittedName>
        <fullName evidence="1">Uncharacterized protein</fullName>
    </submittedName>
</protein>
<accession>A0ABY8FC88</accession>
<organism evidence="1 2">
    <name type="scientific">Salinicola endophyticus</name>
    <dbReference type="NCBI Taxonomy" id="1949083"/>
    <lineage>
        <taxon>Bacteria</taxon>
        <taxon>Pseudomonadati</taxon>
        <taxon>Pseudomonadota</taxon>
        <taxon>Gammaproteobacteria</taxon>
        <taxon>Oceanospirillales</taxon>
        <taxon>Halomonadaceae</taxon>
        <taxon>Salinicola</taxon>
    </lineage>
</organism>
<evidence type="ECO:0000313" key="1">
    <source>
        <dbReference type="EMBL" id="WFF40424.1"/>
    </source>
</evidence>
<dbReference type="RefSeq" id="WP_282235667.1">
    <property type="nucleotide sequence ID" value="NZ_CP035631.1"/>
</dbReference>
<proteinExistence type="predicted"/>
<name>A0ABY8FC88_9GAMM</name>
<sequence>MTMTYEAWRVSFQDAEQAARAAYEAAAKHAAERDALAAWAEEAHRELSACQSVTHQLAHHGEMCWDYSRDAKAVLNRKPEISLAQRDARVAAEALREAADYADRMANGYRAHIAAAELRRKADEIREGAAA</sequence>
<dbReference type="Proteomes" id="UP001321526">
    <property type="component" value="Chromosome"/>
</dbReference>
<keyword evidence="2" id="KW-1185">Reference proteome</keyword>
<evidence type="ECO:0000313" key="2">
    <source>
        <dbReference type="Proteomes" id="UP001321526"/>
    </source>
</evidence>
<dbReference type="EMBL" id="CP035631">
    <property type="protein sequence ID" value="WFF40424.1"/>
    <property type="molecule type" value="Genomic_DNA"/>
</dbReference>
<gene>
    <name evidence="1" type="ORF">EVC62_02305</name>
</gene>
<reference evidence="1 2" key="1">
    <citation type="submission" date="2019-01" db="EMBL/GenBank/DDBJ databases">
        <title>Genome sequence of Salinicola endophyticus REST5.</title>
        <authorList>
            <person name="Nascimento F.X."/>
        </authorList>
    </citation>
    <scope>NUCLEOTIDE SEQUENCE [LARGE SCALE GENOMIC DNA]</scope>
    <source>
        <strain evidence="1 2">REST5</strain>
    </source>
</reference>